<evidence type="ECO:0000256" key="1">
    <source>
        <dbReference type="SAM" id="MobiDB-lite"/>
    </source>
</evidence>
<feature type="compositionally biased region" description="Polar residues" evidence="1">
    <location>
        <begin position="291"/>
        <end position="301"/>
    </location>
</feature>
<keyword evidence="3" id="KW-1185">Reference proteome</keyword>
<proteinExistence type="predicted"/>
<dbReference type="EMBL" id="RWJN01000661">
    <property type="protein sequence ID" value="TCD60088.1"/>
    <property type="molecule type" value="Genomic_DNA"/>
</dbReference>
<sequence length="323" mass="33290">MMRKRVDHPGGAHPANGAPNNAPANNAPPNNAANGHPNGAPNGAPNAQNGGGGVPQNVPNHFPPALLGSFHNDPPNTVVHNPNLVEHNPLGANAPEHSAVVEEVPERRRAFDVRRRSVESAMKKRVDHPGGAHPANGAPNNAPANNPPPNNAPNGHPNGAPNAQNGGGGQNLPAHFPPALTNQVGTVQQPQTPTVVTQDHNQAAANAQEHSAPVEEWPGRRRALNARRHLLGGAMGKRMNNANGAPNGTPNGHPNGAPNGAPAGGANGAPNEQLGVTLPAHFPPALMGNLRMSQQPQTPTVVTGDPANAHPSEQPRAFWERGL</sequence>
<reference evidence="2 3" key="1">
    <citation type="submission" date="2018-11" db="EMBL/GenBank/DDBJ databases">
        <title>Genome assembly of Steccherinum ochraceum LE-BIN_3174, the white-rot fungus of the Steccherinaceae family (The Residual Polyporoid clade, Polyporales, Basidiomycota).</title>
        <authorList>
            <person name="Fedorova T.V."/>
            <person name="Glazunova O.A."/>
            <person name="Landesman E.O."/>
            <person name="Moiseenko K.V."/>
            <person name="Psurtseva N.V."/>
            <person name="Savinova O.S."/>
            <person name="Shakhova N.V."/>
            <person name="Tyazhelova T.V."/>
            <person name="Vasina D.V."/>
        </authorList>
    </citation>
    <scope>NUCLEOTIDE SEQUENCE [LARGE SCALE GENOMIC DNA]</scope>
    <source>
        <strain evidence="2 3">LE-BIN_3174</strain>
    </source>
</reference>
<name>A0A4R0R8T8_9APHY</name>
<feature type="region of interest" description="Disordered" evidence="1">
    <location>
        <begin position="1"/>
        <end position="177"/>
    </location>
</feature>
<accession>A0A4R0R8T8</accession>
<feature type="compositionally biased region" description="Low complexity" evidence="1">
    <location>
        <begin position="152"/>
        <end position="164"/>
    </location>
</feature>
<feature type="compositionally biased region" description="Low complexity" evidence="1">
    <location>
        <begin position="240"/>
        <end position="261"/>
    </location>
</feature>
<comment type="caution">
    <text evidence="2">The sequence shown here is derived from an EMBL/GenBank/DDBJ whole genome shotgun (WGS) entry which is preliminary data.</text>
</comment>
<feature type="compositionally biased region" description="Basic and acidic residues" evidence="1">
    <location>
        <begin position="104"/>
        <end position="130"/>
    </location>
</feature>
<gene>
    <name evidence="2" type="ORF">EIP91_010765</name>
</gene>
<feature type="compositionally biased region" description="Polar residues" evidence="1">
    <location>
        <begin position="200"/>
        <end position="209"/>
    </location>
</feature>
<dbReference type="AlphaFoldDB" id="A0A4R0R8T8"/>
<protein>
    <submittedName>
        <fullName evidence="2">Uncharacterized protein</fullName>
    </submittedName>
</protein>
<feature type="compositionally biased region" description="Low complexity" evidence="1">
    <location>
        <begin position="131"/>
        <end position="144"/>
    </location>
</feature>
<feature type="compositionally biased region" description="Low complexity" evidence="1">
    <location>
        <begin position="9"/>
        <end position="48"/>
    </location>
</feature>
<evidence type="ECO:0000313" key="2">
    <source>
        <dbReference type="EMBL" id="TCD60088.1"/>
    </source>
</evidence>
<dbReference type="Proteomes" id="UP000292702">
    <property type="component" value="Unassembled WGS sequence"/>
</dbReference>
<feature type="region of interest" description="Disordered" evidence="1">
    <location>
        <begin position="239"/>
        <end position="323"/>
    </location>
</feature>
<organism evidence="2 3">
    <name type="scientific">Steccherinum ochraceum</name>
    <dbReference type="NCBI Taxonomy" id="92696"/>
    <lineage>
        <taxon>Eukaryota</taxon>
        <taxon>Fungi</taxon>
        <taxon>Dikarya</taxon>
        <taxon>Basidiomycota</taxon>
        <taxon>Agaricomycotina</taxon>
        <taxon>Agaricomycetes</taxon>
        <taxon>Polyporales</taxon>
        <taxon>Steccherinaceae</taxon>
        <taxon>Steccherinum</taxon>
    </lineage>
</organism>
<feature type="region of interest" description="Disordered" evidence="1">
    <location>
        <begin position="200"/>
        <end position="220"/>
    </location>
</feature>
<evidence type="ECO:0000313" key="3">
    <source>
        <dbReference type="Proteomes" id="UP000292702"/>
    </source>
</evidence>